<proteinExistence type="predicted"/>
<gene>
    <name evidence="1" type="ORF">NM208_g7982</name>
</gene>
<evidence type="ECO:0000313" key="1">
    <source>
        <dbReference type="EMBL" id="KAJ3533453.1"/>
    </source>
</evidence>
<keyword evidence="2" id="KW-1185">Reference proteome</keyword>
<name>A0ACC1S706_9HYPO</name>
<dbReference type="EMBL" id="JANRMS010000868">
    <property type="protein sequence ID" value="KAJ3533453.1"/>
    <property type="molecule type" value="Genomic_DNA"/>
</dbReference>
<organism evidence="1 2">
    <name type="scientific">Fusarium decemcellulare</name>
    <dbReference type="NCBI Taxonomy" id="57161"/>
    <lineage>
        <taxon>Eukaryota</taxon>
        <taxon>Fungi</taxon>
        <taxon>Dikarya</taxon>
        <taxon>Ascomycota</taxon>
        <taxon>Pezizomycotina</taxon>
        <taxon>Sordariomycetes</taxon>
        <taxon>Hypocreomycetidae</taxon>
        <taxon>Hypocreales</taxon>
        <taxon>Nectriaceae</taxon>
        <taxon>Fusarium</taxon>
        <taxon>Fusarium decemcellulare species complex</taxon>
    </lineage>
</organism>
<evidence type="ECO:0000313" key="2">
    <source>
        <dbReference type="Proteomes" id="UP001148629"/>
    </source>
</evidence>
<accession>A0ACC1S706</accession>
<dbReference type="Proteomes" id="UP001148629">
    <property type="component" value="Unassembled WGS sequence"/>
</dbReference>
<reference evidence="1" key="1">
    <citation type="submission" date="2022-08" db="EMBL/GenBank/DDBJ databases">
        <title>Genome Sequence of Fusarium decemcellulare.</title>
        <authorList>
            <person name="Buettner E."/>
        </authorList>
    </citation>
    <scope>NUCLEOTIDE SEQUENCE</scope>
    <source>
        <strain evidence="1">Babe19</strain>
    </source>
</reference>
<comment type="caution">
    <text evidence="1">The sequence shown here is derived from an EMBL/GenBank/DDBJ whole genome shotgun (WGS) entry which is preliminary data.</text>
</comment>
<sequence>MDWDDRVNLDNNVSFLSWIRKYDDAREKRLTDWVSTFHQDGLPCKLTTHKHKDSRGAYNMSCKVEFENGEKWIVRFPMVGKVINADEKTEIEVATMNLIRQQTTIPIPEVRAWGLAADNSLGIGPFIMMDFIEGTGVDDILQTPDARIMRQDISERTIEVLFRQMIDFSLQLQKLDFPHIGSLTSKSTAGQGDFTATIHSRPVTKKSHDFVLESGVDVLAPQDKIFASTTEHFHHVVDRDLQHLQDQPNSVDDERDARDKYIYFNVMKALIPRHVLSSHDMGPFKLICDDFQPTNMIVNNEQDLEVVAVIDWEWSYTAPAQLANSTPTWLVIESPNAWASVDERLARFQKHLELYTRILEEEELKILGDDVTEDQKPSTMLRACQKDGRQWFHFIMLRGFNGPTCVPFVKLREETEDWDELAAAIPEEDINSFVQKKMKDLQKYEEHLVEMKERYTTALNGNSQNLDEFLCKNRETLRLDDWRYAAYGRERLSAASAPPVVPLPAPPIQSQHADFGTNMQNLEPTCSITGEGQSAAEMDQTALAPEAILPAFLSSCPASLVLFPHLLVSARPIPDKMLPNAILLALLWATRPLLVSASSSAFPTRSLPGHSGYDTWKTLRRALASTSLQKRDTIKENSTSLDKSWEDAVLFAYTAEQDVDSKQGNTSVSAGIEIICATCYITGTATTKFIHDPDFNISRAFNNFTGQVESEIRSLATEAADYVGEYIDKVVDNLDDVGDIDDLNLPPMDFDFNIDLPEIPEFRLQFQFDGLEIYMLIDTVLSAGATYTLNLYTSTTPAGFAVRRNLEVGVIFTIDLILSVEGEVNISSGFHLRLDDGVTFELGIFSKEISSMTINGGEFEFLPVTVESAGVVFKAILRVGVQAGFEIASPDVAIAGKDVVRVGAGVEVGVFANIAEFITNVTLSLDEDDDCSLRVEEAYQLAVGAAAGASIAFRDITWGPVPGTEIPIFYTTLADGCAVQRSSDTPSPSEATLTSAALEARDKDEDEVEMETTTIFTEATFVVVACQSQGLANCPVSLQTTSKYSTTRTHITVIPTDGDAEFPESVRFTVTSVIPFRDGANNLVATSGVPTSYVPPTPTSSTRTDASDEGEDGENDKANKETGRVSNSVIIGVSVGLGVPFLLGGLAVVL</sequence>
<protein>
    <submittedName>
        <fullName evidence="1">Uncharacterized protein</fullName>
    </submittedName>
</protein>